<reference evidence="1 2" key="1">
    <citation type="submission" date="2014-04" db="EMBL/GenBank/DDBJ databases">
        <authorList>
            <consortium name="DOE Joint Genome Institute"/>
            <person name="Kuo A."/>
            <person name="Ruytinx J."/>
            <person name="Rineau F."/>
            <person name="Colpaert J."/>
            <person name="Kohler A."/>
            <person name="Nagy L.G."/>
            <person name="Floudas D."/>
            <person name="Copeland A."/>
            <person name="Barry K.W."/>
            <person name="Cichocki N."/>
            <person name="Veneault-Fourrey C."/>
            <person name="LaButti K."/>
            <person name="Lindquist E.A."/>
            <person name="Lipzen A."/>
            <person name="Lundell T."/>
            <person name="Morin E."/>
            <person name="Murat C."/>
            <person name="Sun H."/>
            <person name="Tunlid A."/>
            <person name="Henrissat B."/>
            <person name="Grigoriev I.V."/>
            <person name="Hibbett D.S."/>
            <person name="Martin F."/>
            <person name="Nordberg H.P."/>
            <person name="Cantor M.N."/>
            <person name="Hua S.X."/>
        </authorList>
    </citation>
    <scope>NUCLEOTIDE SEQUENCE [LARGE SCALE GENOMIC DNA]</scope>
    <source>
        <strain evidence="1 2">UH-Slu-Lm8-n1</strain>
    </source>
</reference>
<dbReference type="EMBL" id="KN835527">
    <property type="protein sequence ID" value="KIK36455.1"/>
    <property type="molecule type" value="Genomic_DNA"/>
</dbReference>
<proteinExistence type="predicted"/>
<accession>A0A0C9ZGA1</accession>
<evidence type="ECO:0000313" key="1">
    <source>
        <dbReference type="EMBL" id="KIK36455.1"/>
    </source>
</evidence>
<dbReference type="HOGENOM" id="CLU_2559840_0_0_1"/>
<name>A0A0C9ZGA1_9AGAM</name>
<evidence type="ECO:0000313" key="2">
    <source>
        <dbReference type="Proteomes" id="UP000054485"/>
    </source>
</evidence>
<gene>
    <name evidence="1" type="ORF">CY34DRAFT_511629</name>
</gene>
<keyword evidence="2" id="KW-1185">Reference proteome</keyword>
<reference evidence="2" key="2">
    <citation type="submission" date="2015-01" db="EMBL/GenBank/DDBJ databases">
        <title>Evolutionary Origins and Diversification of the Mycorrhizal Mutualists.</title>
        <authorList>
            <consortium name="DOE Joint Genome Institute"/>
            <consortium name="Mycorrhizal Genomics Consortium"/>
            <person name="Kohler A."/>
            <person name="Kuo A."/>
            <person name="Nagy L.G."/>
            <person name="Floudas D."/>
            <person name="Copeland A."/>
            <person name="Barry K.W."/>
            <person name="Cichocki N."/>
            <person name="Veneault-Fourrey C."/>
            <person name="LaButti K."/>
            <person name="Lindquist E.A."/>
            <person name="Lipzen A."/>
            <person name="Lundell T."/>
            <person name="Morin E."/>
            <person name="Murat C."/>
            <person name="Riley R."/>
            <person name="Ohm R."/>
            <person name="Sun H."/>
            <person name="Tunlid A."/>
            <person name="Henrissat B."/>
            <person name="Grigoriev I.V."/>
            <person name="Hibbett D.S."/>
            <person name="Martin F."/>
        </authorList>
    </citation>
    <scope>NUCLEOTIDE SEQUENCE [LARGE SCALE GENOMIC DNA]</scope>
    <source>
        <strain evidence="2">UH-Slu-Lm8-n1</strain>
    </source>
</reference>
<protein>
    <submittedName>
        <fullName evidence="1">Uncharacterized protein</fullName>
    </submittedName>
</protein>
<organism evidence="1 2">
    <name type="scientific">Suillus luteus UH-Slu-Lm8-n1</name>
    <dbReference type="NCBI Taxonomy" id="930992"/>
    <lineage>
        <taxon>Eukaryota</taxon>
        <taxon>Fungi</taxon>
        <taxon>Dikarya</taxon>
        <taxon>Basidiomycota</taxon>
        <taxon>Agaricomycotina</taxon>
        <taxon>Agaricomycetes</taxon>
        <taxon>Agaricomycetidae</taxon>
        <taxon>Boletales</taxon>
        <taxon>Suillineae</taxon>
        <taxon>Suillaceae</taxon>
        <taxon>Suillus</taxon>
    </lineage>
</organism>
<dbReference type="AlphaFoldDB" id="A0A0C9ZGA1"/>
<sequence length="82" mass="9777">MCTKRLTGCPWPSFQNLLHPAFSYFDVWQGLDFSYIHYNFSAPFLRWTVRSRPGTTNEHQCALFYKTISLQRFRLSQDHQAD</sequence>
<dbReference type="Proteomes" id="UP000054485">
    <property type="component" value="Unassembled WGS sequence"/>
</dbReference>
<dbReference type="InParanoid" id="A0A0C9ZGA1"/>